<evidence type="ECO:0000256" key="1">
    <source>
        <dbReference type="SAM" id="MobiDB-lite"/>
    </source>
</evidence>
<accession>A0A7J7IWX9</accession>
<feature type="compositionally biased region" description="Low complexity" evidence="1">
    <location>
        <begin position="442"/>
        <end position="453"/>
    </location>
</feature>
<feature type="compositionally biased region" description="Pro residues" evidence="1">
    <location>
        <begin position="170"/>
        <end position="186"/>
    </location>
</feature>
<feature type="compositionally biased region" description="Polar residues" evidence="1">
    <location>
        <begin position="102"/>
        <end position="138"/>
    </location>
</feature>
<protein>
    <submittedName>
        <fullName evidence="2">Uncharacterized protein</fullName>
    </submittedName>
</protein>
<feature type="region of interest" description="Disordered" evidence="1">
    <location>
        <begin position="390"/>
        <end position="416"/>
    </location>
</feature>
<feature type="compositionally biased region" description="Polar residues" evidence="1">
    <location>
        <begin position="461"/>
        <end position="480"/>
    </location>
</feature>
<evidence type="ECO:0000313" key="2">
    <source>
        <dbReference type="EMBL" id="KAF6017914.1"/>
    </source>
</evidence>
<dbReference type="Proteomes" id="UP000593567">
    <property type="component" value="Unassembled WGS sequence"/>
</dbReference>
<feature type="compositionally biased region" description="Low complexity" evidence="1">
    <location>
        <begin position="61"/>
        <end position="80"/>
    </location>
</feature>
<gene>
    <name evidence="2" type="ORF">EB796_023779</name>
</gene>
<keyword evidence="3" id="KW-1185">Reference proteome</keyword>
<proteinExistence type="predicted"/>
<evidence type="ECO:0000313" key="3">
    <source>
        <dbReference type="Proteomes" id="UP000593567"/>
    </source>
</evidence>
<comment type="caution">
    <text evidence="2">The sequence shown here is derived from an EMBL/GenBank/DDBJ whole genome shotgun (WGS) entry which is preliminary data.</text>
</comment>
<dbReference type="AlphaFoldDB" id="A0A7J7IWX9"/>
<feature type="compositionally biased region" description="Polar residues" evidence="1">
    <location>
        <begin position="202"/>
        <end position="217"/>
    </location>
</feature>
<feature type="region of interest" description="Disordered" evidence="1">
    <location>
        <begin position="21"/>
        <end position="230"/>
    </location>
</feature>
<sequence>MADEIMGTLFESDATSLLDSEASHLLTELESMTADPGQPPPRQPPQQTPYYDYGGGNTGIPPQAMQSPASQQMQSPAGSMHSPGGIISPSTPQHFGSPPPQQSNQLQRQMSAPHQFPSYPSHSMQQVASPQANLSSTPPVWRSSAPQPGYPSGPALPQSPQQRAMSPGYSMPPQPPQHAGHMPPPGHHSHHGQPPGPMYMSHPTQSPHQLQAKQLPSASPHPPSHDLYRHMSQHPHHMQYRQMSSSYMHHNMGAQHLAASPLQQQQQHMMSQQPRMPRPGMPQYGSHVMHSQRLPGPQHGMMGPPQGAQMMGPGSADVPMHQHQHLQSYRHHHQSQMYQQQQQAMSQQHEMLPPGHYSAMRAQMPPQQPPAVQSASPYGYGSHSISATLPSHSYNIPQSSPQFQMASNHPQSQNTNSLEQLEKMVSPLNQQLPSSPMSGGYPSRSPSLMSPRSQHMPLHPQMSSSAQQEISSPVRSSHMMSPQAAPPSIGAPMQPQIPMQQQQQHQQVEHFPKKWIIL</sequence>
<feature type="compositionally biased region" description="Pro residues" evidence="1">
    <location>
        <begin position="37"/>
        <end position="47"/>
    </location>
</feature>
<organism evidence="2 3">
    <name type="scientific">Bugula neritina</name>
    <name type="common">Brown bryozoan</name>
    <name type="synonym">Sertularia neritina</name>
    <dbReference type="NCBI Taxonomy" id="10212"/>
    <lineage>
        <taxon>Eukaryota</taxon>
        <taxon>Metazoa</taxon>
        <taxon>Spiralia</taxon>
        <taxon>Lophotrochozoa</taxon>
        <taxon>Bryozoa</taxon>
        <taxon>Gymnolaemata</taxon>
        <taxon>Cheilostomatida</taxon>
        <taxon>Flustrina</taxon>
        <taxon>Buguloidea</taxon>
        <taxon>Bugulidae</taxon>
        <taxon>Bugula</taxon>
    </lineage>
</organism>
<dbReference type="EMBL" id="VXIV02003351">
    <property type="protein sequence ID" value="KAF6017914.1"/>
    <property type="molecule type" value="Genomic_DNA"/>
</dbReference>
<feature type="region of interest" description="Disordered" evidence="1">
    <location>
        <begin position="429"/>
        <end position="486"/>
    </location>
</feature>
<reference evidence="2" key="1">
    <citation type="submission" date="2020-06" db="EMBL/GenBank/DDBJ databases">
        <title>Draft genome of Bugula neritina, a colonial animal packing powerful symbionts and potential medicines.</title>
        <authorList>
            <person name="Rayko M."/>
        </authorList>
    </citation>
    <scope>NUCLEOTIDE SEQUENCE [LARGE SCALE GENOMIC DNA]</scope>
    <source>
        <strain evidence="2">Kwan_BN1</strain>
    </source>
</reference>
<name>A0A7J7IWX9_BUGNE</name>